<feature type="compositionally biased region" description="Basic residues" evidence="4">
    <location>
        <begin position="224"/>
        <end position="240"/>
    </location>
</feature>
<dbReference type="InterPro" id="IPR057670">
    <property type="entry name" value="SH3_retrovirus"/>
</dbReference>
<dbReference type="GO" id="GO:0003964">
    <property type="term" value="F:RNA-directed DNA polymerase activity"/>
    <property type="evidence" value="ECO:0007669"/>
    <property type="project" value="UniProtKB-KW"/>
</dbReference>
<dbReference type="InterPro" id="IPR039537">
    <property type="entry name" value="Retrotran_Ty1/copia-like"/>
</dbReference>
<dbReference type="GO" id="GO:0015074">
    <property type="term" value="P:DNA integration"/>
    <property type="evidence" value="ECO:0007669"/>
    <property type="project" value="InterPro"/>
</dbReference>
<dbReference type="EMBL" id="JAEFBK010000011">
    <property type="protein sequence ID" value="KAG7552580.1"/>
    <property type="molecule type" value="Genomic_DNA"/>
</dbReference>
<feature type="region of interest" description="Disordered" evidence="4">
    <location>
        <begin position="213"/>
        <end position="242"/>
    </location>
</feature>
<keyword evidence="6" id="KW-0695">RNA-directed DNA polymerase</keyword>
<organism evidence="6 7">
    <name type="scientific">Arabidopsis thaliana x Arabidopsis arenosa</name>
    <dbReference type="NCBI Taxonomy" id="1240361"/>
    <lineage>
        <taxon>Eukaryota</taxon>
        <taxon>Viridiplantae</taxon>
        <taxon>Streptophyta</taxon>
        <taxon>Embryophyta</taxon>
        <taxon>Tracheophyta</taxon>
        <taxon>Spermatophyta</taxon>
        <taxon>Magnoliopsida</taxon>
        <taxon>eudicotyledons</taxon>
        <taxon>Gunneridae</taxon>
        <taxon>Pentapetalae</taxon>
        <taxon>rosids</taxon>
        <taxon>malvids</taxon>
        <taxon>Brassicales</taxon>
        <taxon>Brassicaceae</taxon>
        <taxon>Camelineae</taxon>
        <taxon>Arabidopsis</taxon>
    </lineage>
</organism>
<feature type="compositionally biased region" description="Low complexity" evidence="4">
    <location>
        <begin position="716"/>
        <end position="744"/>
    </location>
</feature>
<dbReference type="CDD" id="cd09272">
    <property type="entry name" value="RNase_HI_RT_Ty1"/>
    <property type="match status" value="1"/>
</dbReference>
<feature type="domain" description="Integrase catalytic" evidence="5">
    <location>
        <begin position="468"/>
        <end position="586"/>
    </location>
</feature>
<dbReference type="GO" id="GO:0046872">
    <property type="term" value="F:metal ion binding"/>
    <property type="evidence" value="ECO:0007669"/>
    <property type="project" value="UniProtKB-KW"/>
</dbReference>
<evidence type="ECO:0000256" key="3">
    <source>
        <dbReference type="ARBA" id="ARBA00022801"/>
    </source>
</evidence>
<accession>A0A8T1Z164</accession>
<dbReference type="PANTHER" id="PTHR42648:SF18">
    <property type="entry name" value="RETROTRANSPOSON, UNCLASSIFIED-LIKE PROTEIN"/>
    <property type="match status" value="1"/>
</dbReference>
<keyword evidence="7" id="KW-1185">Reference proteome</keyword>
<dbReference type="GO" id="GO:0006508">
    <property type="term" value="P:proteolysis"/>
    <property type="evidence" value="ECO:0007669"/>
    <property type="project" value="UniProtKB-KW"/>
</dbReference>
<dbReference type="PANTHER" id="PTHR42648">
    <property type="entry name" value="TRANSPOSASE, PUTATIVE-RELATED"/>
    <property type="match status" value="1"/>
</dbReference>
<keyword evidence="6" id="KW-0808">Transferase</keyword>
<dbReference type="Pfam" id="PF25597">
    <property type="entry name" value="SH3_retrovirus"/>
    <property type="match status" value="1"/>
</dbReference>
<keyword evidence="1" id="KW-0645">Protease</keyword>
<evidence type="ECO:0000256" key="1">
    <source>
        <dbReference type="ARBA" id="ARBA00022670"/>
    </source>
</evidence>
<keyword evidence="3" id="KW-0378">Hydrolase</keyword>
<dbReference type="Pfam" id="PF22936">
    <property type="entry name" value="Pol_BBD"/>
    <property type="match status" value="1"/>
</dbReference>
<dbReference type="Pfam" id="PF07727">
    <property type="entry name" value="RVT_2"/>
    <property type="match status" value="1"/>
</dbReference>
<dbReference type="InterPro" id="IPR025724">
    <property type="entry name" value="GAG-pre-integrase_dom"/>
</dbReference>
<protein>
    <submittedName>
        <fullName evidence="6">Reverse transcriptase RNA-dependent DNA polymerase</fullName>
    </submittedName>
</protein>
<comment type="caution">
    <text evidence="6">The sequence shown here is derived from an EMBL/GenBank/DDBJ whole genome shotgun (WGS) entry which is preliminary data.</text>
</comment>
<dbReference type="Proteomes" id="UP000694240">
    <property type="component" value="Chromosome 11"/>
</dbReference>
<reference evidence="6 7" key="1">
    <citation type="submission" date="2020-12" db="EMBL/GenBank/DDBJ databases">
        <title>Concerted genomic and epigenomic changes stabilize Arabidopsis allopolyploids.</title>
        <authorList>
            <person name="Chen Z."/>
        </authorList>
    </citation>
    <scope>NUCLEOTIDE SEQUENCE [LARGE SCALE GENOMIC DNA]</scope>
    <source>
        <strain evidence="6">Allo738</strain>
        <tissue evidence="6">Leaf</tissue>
    </source>
</reference>
<evidence type="ECO:0000256" key="2">
    <source>
        <dbReference type="ARBA" id="ARBA00022723"/>
    </source>
</evidence>
<gene>
    <name evidence="6" type="ORF">ISN45_Aa06g031760</name>
</gene>
<dbReference type="Pfam" id="PF14223">
    <property type="entry name" value="Retrotran_gag_2"/>
    <property type="match status" value="1"/>
</dbReference>
<dbReference type="AlphaFoldDB" id="A0A8T1Z164"/>
<evidence type="ECO:0000256" key="4">
    <source>
        <dbReference type="SAM" id="MobiDB-lite"/>
    </source>
</evidence>
<dbReference type="InterPro" id="IPR001584">
    <property type="entry name" value="Integrase_cat-core"/>
</dbReference>
<name>A0A8T1Z164_9BRAS</name>
<evidence type="ECO:0000259" key="5">
    <source>
        <dbReference type="PROSITE" id="PS50994"/>
    </source>
</evidence>
<feature type="compositionally biased region" description="Polar residues" evidence="4">
    <location>
        <begin position="703"/>
        <end position="713"/>
    </location>
</feature>
<feature type="region of interest" description="Disordered" evidence="4">
    <location>
        <begin position="692"/>
        <end position="749"/>
    </location>
</feature>
<dbReference type="InterPro" id="IPR054722">
    <property type="entry name" value="PolX-like_BBD"/>
</dbReference>
<evidence type="ECO:0000313" key="6">
    <source>
        <dbReference type="EMBL" id="KAG7552580.1"/>
    </source>
</evidence>
<dbReference type="Pfam" id="PF13976">
    <property type="entry name" value="gag_pre-integrs"/>
    <property type="match status" value="1"/>
</dbReference>
<dbReference type="InterPro" id="IPR013103">
    <property type="entry name" value="RVT_2"/>
</dbReference>
<evidence type="ECO:0000313" key="7">
    <source>
        <dbReference type="Proteomes" id="UP000694240"/>
    </source>
</evidence>
<proteinExistence type="predicted"/>
<dbReference type="Pfam" id="PF00665">
    <property type="entry name" value="rve"/>
    <property type="match status" value="1"/>
</dbReference>
<dbReference type="GO" id="GO:0008233">
    <property type="term" value="F:peptidase activity"/>
    <property type="evidence" value="ECO:0007669"/>
    <property type="project" value="UniProtKB-KW"/>
</dbReference>
<keyword evidence="6" id="KW-0548">Nucleotidyltransferase</keyword>
<sequence length="1277" mass="144515">MGEKSEKFVQPAIPRFDGYYDFWSMTMENFLRSRELWSLVEDGIPTMAVGTSPASETQRKSVEEAKLKDLKVKNFLFQSIDREILETILDKSSSKVIWESMRKKYQGSTKVKRAQLHALRREFELLAMKEGEKVDVFLGRTLAVVNRMKTNGESMEQSTIVSKILRSLTPRFNYVVCSIEDSNDLSTLSIDELHGSLLVHEGRLNGPVQEEQALTVSQDEKPSRGRGRWSFRGGRGRGRGRSGVDRAIKANYAELEEEEELLLMAYVEEHQAKREEVWFLDSGCSNHMTGCKEWFSELEEGINRSVKLGNDMRMSVVGKGSVKVQVNGVIQVIPEVYYVPELKNNLLSLGQLQERGLAILIRDGICKVYHPSKGVIMETTMSENRMFFLIASKLQKNSMCLQTEEVIDKEMNLWHCRFGHLNQDGLKLLANKKMVIGLPNLKPTKEICSICLTGKQHREAMAKKSSWRASRQLQLVHSDICGPITPISHSGKRYILSFIDDFTRKTWVYLLHEKSEAFATFKIFKASVEKEINGFIACLRTDRGGEFTSNEFGEFCKSHGISRQLTASFTPQQNEVAERKNRTIMNANRSPTAAVENMTPEEAWSGSKPVVEYFRVFGCIGYVHIPDQKRRKLDDKSKKCIFLGVSEESKAWRMYDPVTKTIVISKDVVFDESKNWDWDQAGAEEKLLDCGDEEDQNAEKETSPTPANGNSPLPQSPALSGGSTPTTPSTSPAPLSPSLISSSSSDERRIVAVAGSRPRRKPGYLADYVTGEEEEVEENLSVMLLMMMTESDPVRFDEAVNVALWKEAMEREIESIEKNNTWELTTLPEGFSPIGVKWVYKTKLNEDGEVDKHKARLVAKGYAQCYGIDYTEVFAPVARLDTIRAILSVAAQSNWEIFQLDVKSAFLHGDLKEDVYVRQPEGFVMKGEEEKVYKLRKALYGLKQAPRAWYSRIERYFLKEGFERCPSEHTLFTKTRGGNILIVSLYVDDLIFTGNNIAMCDEFKESMMLEFEMSDLVLERFGMMESNAVKNPIVPGTKLTKDENGEKVDETMFKQLVGSLMYLTVTKSDLMFGVCLLSRYMASPRVSHWVAAKRILRYLKGTMELGILYRRGGSSSPNLMVFTDSDYAGDLDDRRSTTGCVFLMASGAISWASKKQPVVALSTTEAEYIAASFCATQCVWLRRVLEKIGAAEESATVIQCDNSSTIQLSKHPVLHGKSKHIEVRFHYLRELVNGDIVRLEYCQTENQVADIFTKPLKMEQFEKLRALLGMVSLSEVS</sequence>
<keyword evidence="2" id="KW-0479">Metal-binding</keyword>
<dbReference type="PROSITE" id="PS50994">
    <property type="entry name" value="INTEGRASE"/>
    <property type="match status" value="1"/>
</dbReference>